<evidence type="ECO:0000313" key="2">
    <source>
        <dbReference type="Proteomes" id="UP001196413"/>
    </source>
</evidence>
<reference evidence="1" key="1">
    <citation type="submission" date="2021-06" db="EMBL/GenBank/DDBJ databases">
        <title>Parelaphostrongylus tenuis whole genome reference sequence.</title>
        <authorList>
            <person name="Garwood T.J."/>
            <person name="Larsen P.A."/>
            <person name="Fountain-Jones N.M."/>
            <person name="Garbe J.R."/>
            <person name="Macchietto M.G."/>
            <person name="Kania S.A."/>
            <person name="Gerhold R.W."/>
            <person name="Richards J.E."/>
            <person name="Wolf T.M."/>
        </authorList>
    </citation>
    <scope>NUCLEOTIDE SEQUENCE</scope>
    <source>
        <strain evidence="1">MNPRO001-30</strain>
        <tissue evidence="1">Meninges</tissue>
    </source>
</reference>
<dbReference type="AlphaFoldDB" id="A0AAD5R9H4"/>
<dbReference type="Proteomes" id="UP001196413">
    <property type="component" value="Unassembled WGS sequence"/>
</dbReference>
<sequence length="107" mass="12318">MISLEEREKSWYEIRDPSEGWARTLATDQTDNRQRGQTGLWNTPSTCSIRISYIFSHINEYDFAKCLWQLKVGVAVNSVQFVVATVEVFLNFLSAILCMKRTCTSCI</sequence>
<dbReference type="EMBL" id="JAHQIW010007116">
    <property type="protein sequence ID" value="KAJ1372250.1"/>
    <property type="molecule type" value="Genomic_DNA"/>
</dbReference>
<name>A0AAD5R9H4_PARTN</name>
<evidence type="ECO:0000313" key="1">
    <source>
        <dbReference type="EMBL" id="KAJ1372250.1"/>
    </source>
</evidence>
<proteinExistence type="predicted"/>
<keyword evidence="2" id="KW-1185">Reference proteome</keyword>
<gene>
    <name evidence="1" type="ORF">KIN20_034353</name>
</gene>
<comment type="caution">
    <text evidence="1">The sequence shown here is derived from an EMBL/GenBank/DDBJ whole genome shotgun (WGS) entry which is preliminary data.</text>
</comment>
<organism evidence="1 2">
    <name type="scientific">Parelaphostrongylus tenuis</name>
    <name type="common">Meningeal worm</name>
    <dbReference type="NCBI Taxonomy" id="148309"/>
    <lineage>
        <taxon>Eukaryota</taxon>
        <taxon>Metazoa</taxon>
        <taxon>Ecdysozoa</taxon>
        <taxon>Nematoda</taxon>
        <taxon>Chromadorea</taxon>
        <taxon>Rhabditida</taxon>
        <taxon>Rhabditina</taxon>
        <taxon>Rhabditomorpha</taxon>
        <taxon>Strongyloidea</taxon>
        <taxon>Metastrongylidae</taxon>
        <taxon>Parelaphostrongylus</taxon>
    </lineage>
</organism>
<accession>A0AAD5R9H4</accession>
<protein>
    <submittedName>
        <fullName evidence="1">Uncharacterized protein</fullName>
    </submittedName>
</protein>